<dbReference type="AlphaFoldDB" id="A0A9P6FPC1"/>
<name>A0A9P6FPC1_9FUNG</name>
<keyword evidence="3" id="KW-1185">Reference proteome</keyword>
<protein>
    <submittedName>
        <fullName evidence="2">Uncharacterized protein</fullName>
    </submittedName>
</protein>
<evidence type="ECO:0000313" key="2">
    <source>
        <dbReference type="EMBL" id="KAF9579088.1"/>
    </source>
</evidence>
<gene>
    <name evidence="2" type="ORF">BGW38_004810</name>
</gene>
<sequence length="140" mass="14793">MSGSHAVTPIFGAASSVTTQLPGLAAAAALNESMGTQRFQGQPVPQAIFMDPSSSSQANQAPVPGDVENDAESNAAGASTQENANENVNPLGVTETDEERRAREERFQRLFNSGRLGTPTLEEGEPGRRFTLPVVRPTLK</sequence>
<dbReference type="EMBL" id="JAABOA010003062">
    <property type="protein sequence ID" value="KAF9579088.1"/>
    <property type="molecule type" value="Genomic_DNA"/>
</dbReference>
<reference evidence="2" key="1">
    <citation type="journal article" date="2020" name="Fungal Divers.">
        <title>Resolving the Mortierellaceae phylogeny through synthesis of multi-gene phylogenetics and phylogenomics.</title>
        <authorList>
            <person name="Vandepol N."/>
            <person name="Liber J."/>
            <person name="Desiro A."/>
            <person name="Na H."/>
            <person name="Kennedy M."/>
            <person name="Barry K."/>
            <person name="Grigoriev I.V."/>
            <person name="Miller A.N."/>
            <person name="O'Donnell K."/>
            <person name="Stajich J.E."/>
            <person name="Bonito G."/>
        </authorList>
    </citation>
    <scope>NUCLEOTIDE SEQUENCE</scope>
    <source>
        <strain evidence="2">KOD1015</strain>
    </source>
</reference>
<dbReference type="OrthoDB" id="2438625at2759"/>
<comment type="caution">
    <text evidence="2">The sequence shown here is derived from an EMBL/GenBank/DDBJ whole genome shotgun (WGS) entry which is preliminary data.</text>
</comment>
<evidence type="ECO:0000313" key="3">
    <source>
        <dbReference type="Proteomes" id="UP000780801"/>
    </source>
</evidence>
<feature type="region of interest" description="Disordered" evidence="1">
    <location>
        <begin position="37"/>
        <end position="104"/>
    </location>
</feature>
<feature type="compositionally biased region" description="Polar residues" evidence="1">
    <location>
        <begin position="76"/>
        <end position="88"/>
    </location>
</feature>
<organism evidence="2 3">
    <name type="scientific">Lunasporangiospora selenospora</name>
    <dbReference type="NCBI Taxonomy" id="979761"/>
    <lineage>
        <taxon>Eukaryota</taxon>
        <taxon>Fungi</taxon>
        <taxon>Fungi incertae sedis</taxon>
        <taxon>Mucoromycota</taxon>
        <taxon>Mortierellomycotina</taxon>
        <taxon>Mortierellomycetes</taxon>
        <taxon>Mortierellales</taxon>
        <taxon>Mortierellaceae</taxon>
        <taxon>Lunasporangiospora</taxon>
    </lineage>
</organism>
<proteinExistence type="predicted"/>
<dbReference type="Proteomes" id="UP000780801">
    <property type="component" value="Unassembled WGS sequence"/>
</dbReference>
<accession>A0A9P6FPC1</accession>
<evidence type="ECO:0000256" key="1">
    <source>
        <dbReference type="SAM" id="MobiDB-lite"/>
    </source>
</evidence>